<name>A0A7S0RJJ5_9CHLO</name>
<dbReference type="Pfam" id="PF04819">
    <property type="entry name" value="DUF716"/>
    <property type="match status" value="1"/>
</dbReference>
<evidence type="ECO:0000256" key="3">
    <source>
        <dbReference type="ARBA" id="ARBA00022692"/>
    </source>
</evidence>
<accession>A0A7S0RJJ5</accession>
<dbReference type="EMBL" id="HBFB01015992">
    <property type="protein sequence ID" value="CAD8679263.1"/>
    <property type="molecule type" value="Transcribed_RNA"/>
</dbReference>
<keyword evidence="3 6" id="KW-0812">Transmembrane</keyword>
<evidence type="ECO:0000256" key="6">
    <source>
        <dbReference type="SAM" id="Phobius"/>
    </source>
</evidence>
<gene>
    <name evidence="7" type="ORF">CLEI1391_LOCUS8955</name>
</gene>
<dbReference type="PANTHER" id="PTHR16007">
    <property type="entry name" value="EPIDIDYMAL MEMBRANE PROTEIN E9-RELATED"/>
    <property type="match status" value="1"/>
</dbReference>
<evidence type="ECO:0000256" key="5">
    <source>
        <dbReference type="ARBA" id="ARBA00023136"/>
    </source>
</evidence>
<evidence type="ECO:0000313" key="7">
    <source>
        <dbReference type="EMBL" id="CAD8679263.1"/>
    </source>
</evidence>
<keyword evidence="5 6" id="KW-0472">Membrane</keyword>
<reference evidence="7" key="1">
    <citation type="submission" date="2021-01" db="EMBL/GenBank/DDBJ databases">
        <authorList>
            <person name="Corre E."/>
            <person name="Pelletier E."/>
            <person name="Niang G."/>
            <person name="Scheremetjew M."/>
            <person name="Finn R."/>
            <person name="Kale V."/>
            <person name="Holt S."/>
            <person name="Cochrane G."/>
            <person name="Meng A."/>
            <person name="Brown T."/>
            <person name="Cohen L."/>
        </authorList>
    </citation>
    <scope>NUCLEOTIDE SEQUENCE</scope>
    <source>
        <strain evidence="7">SAG 11-49</strain>
    </source>
</reference>
<dbReference type="AlphaFoldDB" id="A0A7S0RJJ5"/>
<feature type="transmembrane region" description="Helical" evidence="6">
    <location>
        <begin position="143"/>
        <end position="161"/>
    </location>
</feature>
<evidence type="ECO:0000256" key="4">
    <source>
        <dbReference type="ARBA" id="ARBA00022989"/>
    </source>
</evidence>
<evidence type="ECO:0000256" key="2">
    <source>
        <dbReference type="ARBA" id="ARBA00006948"/>
    </source>
</evidence>
<dbReference type="GO" id="GO:0016020">
    <property type="term" value="C:membrane"/>
    <property type="evidence" value="ECO:0007669"/>
    <property type="project" value="UniProtKB-SubCell"/>
</dbReference>
<keyword evidence="4 6" id="KW-1133">Transmembrane helix</keyword>
<comment type="similarity">
    <text evidence="2">Belongs to the TMEM45 family.</text>
</comment>
<dbReference type="InterPro" id="IPR042127">
    <property type="entry name" value="TMEM45"/>
</dbReference>
<proteinExistence type="inferred from homology"/>
<sequence length="351" mass="39503">MDHGHGGMDMSGDMDMSMGGISMTCDGKPFGAMGYGGRVSSWSNHFLAGFALFFWALHWNLNIFKNYLTSSKHAPYTAQTTFTVFGVNVTWSLEGVLKITLSFIGIIYQLLGHGHWSDNVCEDGTEREGHFSITHMHSWENSWILFCFMVSGVVDVASVYLDLPPNTQHFFTAAAFGLNAFMLRQGTYVDMLDDMCYYLMFLAATGTALAMVAEITTPESLWAGVTRVYCTWMQAIWYFACARILYEGRPAWDTMKPLPDMGPAMYVPVVFVMWMNILSFGMLALYLGMRWWYSAHLNEHLRAGCCVERTLLPADDTSGKLAEHHLKASLPHTMRKEAANHELIPLVSKHT</sequence>
<feature type="transmembrane region" description="Helical" evidence="6">
    <location>
        <begin position="197"/>
        <end position="216"/>
    </location>
</feature>
<evidence type="ECO:0000256" key="1">
    <source>
        <dbReference type="ARBA" id="ARBA00004141"/>
    </source>
</evidence>
<feature type="transmembrane region" description="Helical" evidence="6">
    <location>
        <begin position="266"/>
        <end position="287"/>
    </location>
</feature>
<comment type="subcellular location">
    <subcellularLocation>
        <location evidence="1">Membrane</location>
        <topology evidence="1">Multi-pass membrane protein</topology>
    </subcellularLocation>
</comment>
<organism evidence="7">
    <name type="scientific">Chlamydomonas leiostraca</name>
    <dbReference type="NCBI Taxonomy" id="1034604"/>
    <lineage>
        <taxon>Eukaryota</taxon>
        <taxon>Viridiplantae</taxon>
        <taxon>Chlorophyta</taxon>
        <taxon>core chlorophytes</taxon>
        <taxon>Chlorophyceae</taxon>
        <taxon>CS clade</taxon>
        <taxon>Chlamydomonadales</taxon>
        <taxon>Chlamydomonadaceae</taxon>
        <taxon>Chlamydomonas</taxon>
    </lineage>
</organism>
<protein>
    <recommendedName>
        <fullName evidence="8">Transmembrane protein 45B</fullName>
    </recommendedName>
</protein>
<evidence type="ECO:0008006" key="8">
    <source>
        <dbReference type="Google" id="ProtNLM"/>
    </source>
</evidence>
<dbReference type="InterPro" id="IPR006904">
    <property type="entry name" value="DUF716"/>
</dbReference>
<dbReference type="PANTHER" id="PTHR16007:SF15">
    <property type="entry name" value="TRANSMEMBRANE PROTEIN 45B"/>
    <property type="match status" value="1"/>
</dbReference>
<feature type="transmembrane region" description="Helical" evidence="6">
    <location>
        <begin position="42"/>
        <end position="61"/>
    </location>
</feature>